<sequence length="182" mass="20699">MTVLLFPIGPKPRSRPRCHFEAQREILLFPVGRRSRFCPRCHFEAKREISLFPVGRRSRFRPRCHFEAQREILLFLCRSPFQILFEISPCGRDDSGGRSRLQSMKGDKAGAGRDDSAAVPDRAKAKIPSPLSFRSAARNLMFPGCPLLQPQIVVHCLLKFTRPRRRLPPWCSSGRIAFPGSG</sequence>
<reference evidence="2 3" key="1">
    <citation type="submission" date="2020-08" db="EMBL/GenBank/DDBJ databases">
        <title>Genomic Encyclopedia of Type Strains, Phase IV (KMG-IV): sequencing the most valuable type-strain genomes for metagenomic binning, comparative biology and taxonomic classification.</title>
        <authorList>
            <person name="Goeker M."/>
        </authorList>
    </citation>
    <scope>NUCLEOTIDE SEQUENCE [LARGE SCALE GENOMIC DNA]</scope>
    <source>
        <strain evidence="2 3">DSM 28570</strain>
    </source>
</reference>
<gene>
    <name evidence="2" type="ORF">HNQ81_000873</name>
</gene>
<proteinExistence type="predicted"/>
<feature type="compositionally biased region" description="Basic and acidic residues" evidence="1">
    <location>
        <begin position="105"/>
        <end position="123"/>
    </location>
</feature>
<dbReference type="EMBL" id="JACHEO010000003">
    <property type="protein sequence ID" value="MBB5347160.1"/>
    <property type="molecule type" value="Genomic_DNA"/>
</dbReference>
<name>A0A840V027_9BACT</name>
<dbReference type="AlphaFoldDB" id="A0A840V027"/>
<dbReference type="Proteomes" id="UP000539642">
    <property type="component" value="Unassembled WGS sequence"/>
</dbReference>
<evidence type="ECO:0000256" key="1">
    <source>
        <dbReference type="SAM" id="MobiDB-lite"/>
    </source>
</evidence>
<protein>
    <submittedName>
        <fullName evidence="2">Uncharacterized protein</fullName>
    </submittedName>
</protein>
<organism evidence="2 3">
    <name type="scientific">Desulfoprunum benzoelyticum</name>
    <dbReference type="NCBI Taxonomy" id="1506996"/>
    <lineage>
        <taxon>Bacteria</taxon>
        <taxon>Pseudomonadati</taxon>
        <taxon>Thermodesulfobacteriota</taxon>
        <taxon>Desulfobulbia</taxon>
        <taxon>Desulfobulbales</taxon>
        <taxon>Desulfobulbaceae</taxon>
        <taxon>Desulfoprunum</taxon>
    </lineage>
</organism>
<keyword evidence="3" id="KW-1185">Reference proteome</keyword>
<feature type="region of interest" description="Disordered" evidence="1">
    <location>
        <begin position="93"/>
        <end position="123"/>
    </location>
</feature>
<accession>A0A840V027</accession>
<evidence type="ECO:0000313" key="2">
    <source>
        <dbReference type="EMBL" id="MBB5347160.1"/>
    </source>
</evidence>
<evidence type="ECO:0000313" key="3">
    <source>
        <dbReference type="Proteomes" id="UP000539642"/>
    </source>
</evidence>
<comment type="caution">
    <text evidence="2">The sequence shown here is derived from an EMBL/GenBank/DDBJ whole genome shotgun (WGS) entry which is preliminary data.</text>
</comment>